<dbReference type="GO" id="GO:0020037">
    <property type="term" value="F:heme binding"/>
    <property type="evidence" value="ECO:0007669"/>
    <property type="project" value="InterPro"/>
</dbReference>
<keyword evidence="7" id="KW-0472">Membrane</keyword>
<sequence length="512" mass="58959">MTLYYPSITILLLFCLYFAAPYIGLRPPHKKKLPFSKQYVMPPSPSGHVVVGNLLQWLRARNGGTTIPWLVEQARYGEMTTLSMGTKTWVLLNTSRVVNEIFSKRAGITHERPFFPISGELVSRNKRLFLQRTSDWREGRRLLHQLIMGSESRNHARLAETASLGLLRAYVDEPRAWHTHHYRYAVAIMYKIVTNTPLQRTTAELEDLRQVTSTFLTSINSSVVEFFPQLSHLPKWLQLWRSHWEEMGTFHYNVFKHWWAGMKPLADPSAEPSFVRDAVLKSYSGTEEEAMYLTMLAIVAGSDNPRMAMNTWTMACLTYPAVMQKARVELDRVCGSDAQRLPTLDDMPRLPYMCAVVKEVLRWRPIVPLVPQHVLVEDLEFEGYRFPAGTEFLINSIPVCTHGYERPSEFWPERWLKTDARGGGIEQNLWQFAFSGGRRACVGYKLAQRELFVALSRLLYCIDYAPAGEIDDEKLNHFGSGEPFPVRATIRSPAHECLIRRERKELYGNPLM</sequence>
<evidence type="ECO:0000256" key="7">
    <source>
        <dbReference type="SAM" id="Phobius"/>
    </source>
</evidence>
<keyword evidence="5 6" id="KW-0349">Heme</keyword>
<dbReference type="InterPro" id="IPR017972">
    <property type="entry name" value="Cyt_P450_CS"/>
</dbReference>
<keyword evidence="7" id="KW-1133">Transmembrane helix</keyword>
<proteinExistence type="inferred from homology"/>
<reference evidence="8 9" key="1">
    <citation type="submission" date="2019-04" db="EMBL/GenBank/DDBJ databases">
        <title>Friends and foes A comparative genomics studyof 23 Aspergillus species from section Flavi.</title>
        <authorList>
            <consortium name="DOE Joint Genome Institute"/>
            <person name="Kjaerbolling I."/>
            <person name="Vesth T."/>
            <person name="Frisvad J.C."/>
            <person name="Nybo J.L."/>
            <person name="Theobald S."/>
            <person name="Kildgaard S."/>
            <person name="Isbrandt T."/>
            <person name="Kuo A."/>
            <person name="Sato A."/>
            <person name="Lyhne E.K."/>
            <person name="Kogle M.E."/>
            <person name="Wiebenga A."/>
            <person name="Kun R.S."/>
            <person name="Lubbers R.J."/>
            <person name="Makela M.R."/>
            <person name="Barry K."/>
            <person name="Chovatia M."/>
            <person name="Clum A."/>
            <person name="Daum C."/>
            <person name="Haridas S."/>
            <person name="He G."/>
            <person name="LaButti K."/>
            <person name="Lipzen A."/>
            <person name="Mondo S."/>
            <person name="Riley R."/>
            <person name="Salamov A."/>
            <person name="Simmons B.A."/>
            <person name="Magnuson J.K."/>
            <person name="Henrissat B."/>
            <person name="Mortensen U.H."/>
            <person name="Larsen T.O."/>
            <person name="Devries R.P."/>
            <person name="Grigoriev I.V."/>
            <person name="Machida M."/>
            <person name="Baker S.E."/>
            <person name="Andersen M.R."/>
        </authorList>
    </citation>
    <scope>NUCLEOTIDE SEQUENCE [LARGE SCALE GENOMIC DNA]</scope>
    <source>
        <strain evidence="8 9">IBT 29228</strain>
    </source>
</reference>
<dbReference type="PANTHER" id="PTHR46300:SF12">
    <property type="entry name" value="P450, PUTATIVE (EUROFUNG)-RELATED"/>
    <property type="match status" value="1"/>
</dbReference>
<dbReference type="InterPro" id="IPR001128">
    <property type="entry name" value="Cyt_P450"/>
</dbReference>
<evidence type="ECO:0000256" key="4">
    <source>
        <dbReference type="ARBA" id="ARBA00023004"/>
    </source>
</evidence>
<evidence type="ECO:0000313" key="8">
    <source>
        <dbReference type="EMBL" id="KAE8381539.1"/>
    </source>
</evidence>
<dbReference type="InterPro" id="IPR002401">
    <property type="entry name" value="Cyt_P450_E_grp-I"/>
</dbReference>
<dbReference type="OrthoDB" id="1103324at2759"/>
<dbReference type="PROSITE" id="PS00086">
    <property type="entry name" value="CYTOCHROME_P450"/>
    <property type="match status" value="1"/>
</dbReference>
<keyword evidence="7" id="KW-0812">Transmembrane</keyword>
<accession>A0A5N7BIC9</accession>
<dbReference type="PANTHER" id="PTHR46300">
    <property type="entry name" value="P450, PUTATIVE (EUROFUNG)-RELATED-RELATED"/>
    <property type="match status" value="1"/>
</dbReference>
<keyword evidence="3 6" id="KW-0560">Oxidoreductase</keyword>
<dbReference type="GO" id="GO:0004497">
    <property type="term" value="F:monooxygenase activity"/>
    <property type="evidence" value="ECO:0007669"/>
    <property type="project" value="UniProtKB-KW"/>
</dbReference>
<dbReference type="Gene3D" id="1.10.630.10">
    <property type="entry name" value="Cytochrome P450"/>
    <property type="match status" value="1"/>
</dbReference>
<dbReference type="GO" id="GO:0005506">
    <property type="term" value="F:iron ion binding"/>
    <property type="evidence" value="ECO:0007669"/>
    <property type="project" value="InterPro"/>
</dbReference>
<dbReference type="PRINTS" id="PR00385">
    <property type="entry name" value="P450"/>
</dbReference>
<name>A0A5N7BIC9_9EURO</name>
<evidence type="ECO:0000256" key="5">
    <source>
        <dbReference type="PIRSR" id="PIRSR602401-1"/>
    </source>
</evidence>
<keyword evidence="2 5" id="KW-0479">Metal-binding</keyword>
<evidence type="ECO:0000256" key="3">
    <source>
        <dbReference type="ARBA" id="ARBA00023002"/>
    </source>
</evidence>
<dbReference type="InterPro" id="IPR036396">
    <property type="entry name" value="Cyt_P450_sf"/>
</dbReference>
<feature type="binding site" description="axial binding residue" evidence="5">
    <location>
        <position position="441"/>
    </location>
    <ligand>
        <name>heme</name>
        <dbReference type="ChEBI" id="CHEBI:30413"/>
    </ligand>
    <ligandPart>
        <name>Fe</name>
        <dbReference type="ChEBI" id="CHEBI:18248"/>
    </ligandPart>
</feature>
<keyword evidence="9" id="KW-1185">Reference proteome</keyword>
<dbReference type="Pfam" id="PF00067">
    <property type="entry name" value="p450"/>
    <property type="match status" value="1"/>
</dbReference>
<dbReference type="EMBL" id="ML736170">
    <property type="protein sequence ID" value="KAE8381539.1"/>
    <property type="molecule type" value="Genomic_DNA"/>
</dbReference>
<gene>
    <name evidence="8" type="ORF">BDV26DRAFT_289390</name>
</gene>
<protein>
    <submittedName>
        <fullName evidence="8">Cytochrome P450</fullName>
    </submittedName>
</protein>
<dbReference type="InterPro" id="IPR050364">
    <property type="entry name" value="Cytochrome_P450_fung"/>
</dbReference>
<feature type="transmembrane region" description="Helical" evidence="7">
    <location>
        <begin position="6"/>
        <end position="25"/>
    </location>
</feature>
<dbReference type="Proteomes" id="UP000326198">
    <property type="component" value="Unassembled WGS sequence"/>
</dbReference>
<keyword evidence="6" id="KW-0503">Monooxygenase</keyword>
<keyword evidence="4 5" id="KW-0408">Iron</keyword>
<organism evidence="8 9">
    <name type="scientific">Aspergillus bertholletiae</name>
    <dbReference type="NCBI Taxonomy" id="1226010"/>
    <lineage>
        <taxon>Eukaryota</taxon>
        <taxon>Fungi</taxon>
        <taxon>Dikarya</taxon>
        <taxon>Ascomycota</taxon>
        <taxon>Pezizomycotina</taxon>
        <taxon>Eurotiomycetes</taxon>
        <taxon>Eurotiomycetidae</taxon>
        <taxon>Eurotiales</taxon>
        <taxon>Aspergillaceae</taxon>
        <taxon>Aspergillus</taxon>
        <taxon>Aspergillus subgen. Circumdati</taxon>
    </lineage>
</organism>
<evidence type="ECO:0000256" key="1">
    <source>
        <dbReference type="ARBA" id="ARBA00010617"/>
    </source>
</evidence>
<dbReference type="SUPFAM" id="SSF48264">
    <property type="entry name" value="Cytochrome P450"/>
    <property type="match status" value="1"/>
</dbReference>
<dbReference type="AlphaFoldDB" id="A0A5N7BIC9"/>
<evidence type="ECO:0000313" key="9">
    <source>
        <dbReference type="Proteomes" id="UP000326198"/>
    </source>
</evidence>
<dbReference type="GO" id="GO:0016705">
    <property type="term" value="F:oxidoreductase activity, acting on paired donors, with incorporation or reduction of molecular oxygen"/>
    <property type="evidence" value="ECO:0007669"/>
    <property type="project" value="InterPro"/>
</dbReference>
<comment type="similarity">
    <text evidence="1 6">Belongs to the cytochrome P450 family.</text>
</comment>
<comment type="cofactor">
    <cofactor evidence="5">
        <name>heme</name>
        <dbReference type="ChEBI" id="CHEBI:30413"/>
    </cofactor>
</comment>
<dbReference type="PRINTS" id="PR00463">
    <property type="entry name" value="EP450I"/>
</dbReference>
<evidence type="ECO:0000256" key="2">
    <source>
        <dbReference type="ARBA" id="ARBA00022723"/>
    </source>
</evidence>
<evidence type="ECO:0000256" key="6">
    <source>
        <dbReference type="RuleBase" id="RU000461"/>
    </source>
</evidence>